<feature type="compositionally biased region" description="Basic and acidic residues" evidence="1">
    <location>
        <begin position="69"/>
        <end position="85"/>
    </location>
</feature>
<dbReference type="GO" id="GO:0006955">
    <property type="term" value="P:immune response"/>
    <property type="evidence" value="ECO:0007669"/>
    <property type="project" value="InterPro"/>
</dbReference>
<accession>A0A8D0YCG4</accession>
<protein>
    <recommendedName>
        <fullName evidence="4">C-type lectin domain-containing protein</fullName>
    </recommendedName>
</protein>
<evidence type="ECO:0008006" key="4">
    <source>
        <dbReference type="Google" id="ProtNLM"/>
    </source>
</evidence>
<sequence>MPIQPYSLLQDKAKTKLPLLLALLFGTVSAFHLRTEMSNMESPLGDDALPQVGEMPEREAKEELMLLEKEEEQGSGREDAPREEGSVESLSALDEVAEDLKCPGEEDTVKLQGTPGGKICLCLLVRSTLNFNLAQVGGQWPWPKSRVRMAKGCLQLLCRWSFSSLRTLWVSGHHIQFHWVDDSAWSFVYWAADPPWSNTGGCWSLFTPPTSCCAFPGGHWILCSY</sequence>
<feature type="region of interest" description="Disordered" evidence="1">
    <location>
        <begin position="69"/>
        <end position="88"/>
    </location>
</feature>
<organism evidence="2 3">
    <name type="scientific">Sus scrofa</name>
    <name type="common">Pig</name>
    <dbReference type="NCBI Taxonomy" id="9823"/>
    <lineage>
        <taxon>Eukaryota</taxon>
        <taxon>Metazoa</taxon>
        <taxon>Chordata</taxon>
        <taxon>Craniata</taxon>
        <taxon>Vertebrata</taxon>
        <taxon>Euteleostomi</taxon>
        <taxon>Mammalia</taxon>
        <taxon>Eutheria</taxon>
        <taxon>Laurasiatheria</taxon>
        <taxon>Artiodactyla</taxon>
        <taxon>Suina</taxon>
        <taxon>Suidae</taxon>
        <taxon>Sus</taxon>
    </lineage>
</organism>
<name>A0A8D0YCG4_PIG</name>
<dbReference type="AlphaFoldDB" id="A0A8D0YCG4"/>
<dbReference type="PRINTS" id="PR00770">
    <property type="entry name" value="EMAJORBASICP"/>
</dbReference>
<reference evidence="2" key="1">
    <citation type="submission" date="2025-08" db="UniProtKB">
        <authorList>
            <consortium name="Ensembl"/>
        </authorList>
    </citation>
    <scope>IDENTIFICATION</scope>
</reference>
<dbReference type="Proteomes" id="UP000694720">
    <property type="component" value="Unplaced"/>
</dbReference>
<evidence type="ECO:0000256" key="1">
    <source>
        <dbReference type="SAM" id="MobiDB-lite"/>
    </source>
</evidence>
<proteinExistence type="predicted"/>
<evidence type="ECO:0000313" key="2">
    <source>
        <dbReference type="Ensembl" id="ENSSSCP00035000463.1"/>
    </source>
</evidence>
<dbReference type="InterPro" id="IPR002352">
    <property type="entry name" value="Eosinophil_major_basic"/>
</dbReference>
<evidence type="ECO:0000313" key="3">
    <source>
        <dbReference type="Proteomes" id="UP000694720"/>
    </source>
</evidence>
<dbReference type="Ensembl" id="ENSSSCT00035001483.1">
    <property type="protein sequence ID" value="ENSSSCP00035000463.1"/>
    <property type="gene ID" value="ENSSSCG00035001197.1"/>
</dbReference>